<dbReference type="CDD" id="cd05471">
    <property type="entry name" value="pepsin_like"/>
    <property type="match status" value="1"/>
</dbReference>
<dbReference type="Proteomes" id="UP000054321">
    <property type="component" value="Unassembled WGS sequence"/>
</dbReference>
<dbReference type="GO" id="GO:0004190">
    <property type="term" value="F:aspartic-type endopeptidase activity"/>
    <property type="evidence" value="ECO:0007669"/>
    <property type="project" value="InterPro"/>
</dbReference>
<feature type="chain" id="PRO_5002163257" description="Peptidase A1 domain-containing protein" evidence="2">
    <location>
        <begin position="22"/>
        <end position="384"/>
    </location>
</feature>
<name>A0A0C3DGL5_OIDMZ</name>
<dbReference type="PANTHER" id="PTHR47966:SF51">
    <property type="entry name" value="BETA-SITE APP-CLEAVING ENZYME, ISOFORM A-RELATED"/>
    <property type="match status" value="1"/>
</dbReference>
<evidence type="ECO:0000313" key="5">
    <source>
        <dbReference type="Proteomes" id="UP000054321"/>
    </source>
</evidence>
<dbReference type="InterPro" id="IPR021109">
    <property type="entry name" value="Peptidase_aspartic_dom_sf"/>
</dbReference>
<sequence>MLSQVLLGGVLAAGLPRAVLGASFSVPAQRVTVPGHVTLPPVANCKSPSGIASTREFDDQGFWFANFTVGAGENLILLIDSGSTDVYLNPGIYTPSSTSQNLNENFTITFETTNPDGSGTETISGPLYEDIVALDGTSLTLPAQILGTVTDPVSPPSFPHDGLVGFAGLSQSAINSTSWFQHLCDHGLVDECRFGLAFETDDTGVQYFGYVDEERFYGDLSVAPVVPNEEWASWIDIAYDGKVIEENAWMVTDSGTTIIFGPIDSVQKLFDTAGIQSVLTEGSPSILTGYFSCSNPPTVGFGLPSTGNATEAKATNSKVISHKSTIFNILPSQLVSNQTGDNCTSSIVGTDEFPFWLVGQVFFQGKYVDHNHDAETMGFAYLAN</sequence>
<dbReference type="OrthoDB" id="15189at2759"/>
<protein>
    <recommendedName>
        <fullName evidence="3">Peptidase A1 domain-containing protein</fullName>
    </recommendedName>
</protein>
<dbReference type="AlphaFoldDB" id="A0A0C3DGL5"/>
<dbReference type="HOGENOM" id="CLU_037868_1_0_1"/>
<evidence type="ECO:0000313" key="4">
    <source>
        <dbReference type="EMBL" id="KIN01093.1"/>
    </source>
</evidence>
<dbReference type="GO" id="GO:0006508">
    <property type="term" value="P:proteolysis"/>
    <property type="evidence" value="ECO:0007669"/>
    <property type="project" value="InterPro"/>
</dbReference>
<proteinExistence type="inferred from homology"/>
<reference evidence="5" key="2">
    <citation type="submission" date="2015-01" db="EMBL/GenBank/DDBJ databases">
        <title>Evolutionary Origins and Diversification of the Mycorrhizal Mutualists.</title>
        <authorList>
            <consortium name="DOE Joint Genome Institute"/>
            <consortium name="Mycorrhizal Genomics Consortium"/>
            <person name="Kohler A."/>
            <person name="Kuo A."/>
            <person name="Nagy L.G."/>
            <person name="Floudas D."/>
            <person name="Copeland A."/>
            <person name="Barry K.W."/>
            <person name="Cichocki N."/>
            <person name="Veneault-Fourrey C."/>
            <person name="LaButti K."/>
            <person name="Lindquist E.A."/>
            <person name="Lipzen A."/>
            <person name="Lundell T."/>
            <person name="Morin E."/>
            <person name="Murat C."/>
            <person name="Riley R."/>
            <person name="Ohm R."/>
            <person name="Sun H."/>
            <person name="Tunlid A."/>
            <person name="Henrissat B."/>
            <person name="Grigoriev I.V."/>
            <person name="Hibbett D.S."/>
            <person name="Martin F."/>
        </authorList>
    </citation>
    <scope>NUCLEOTIDE SEQUENCE [LARGE SCALE GENOMIC DNA]</scope>
    <source>
        <strain evidence="5">Zn</strain>
    </source>
</reference>
<feature type="signal peptide" evidence="2">
    <location>
        <begin position="1"/>
        <end position="21"/>
    </location>
</feature>
<dbReference type="InterPro" id="IPR033121">
    <property type="entry name" value="PEPTIDASE_A1"/>
</dbReference>
<dbReference type="InterPro" id="IPR001461">
    <property type="entry name" value="Aspartic_peptidase_A1"/>
</dbReference>
<comment type="similarity">
    <text evidence="1">Belongs to the peptidase A1 family.</text>
</comment>
<keyword evidence="2" id="KW-0732">Signal</keyword>
<dbReference type="Pfam" id="PF00026">
    <property type="entry name" value="Asp"/>
    <property type="match status" value="1"/>
</dbReference>
<reference evidence="4 5" key="1">
    <citation type="submission" date="2014-04" db="EMBL/GenBank/DDBJ databases">
        <authorList>
            <consortium name="DOE Joint Genome Institute"/>
            <person name="Kuo A."/>
            <person name="Martino E."/>
            <person name="Perotto S."/>
            <person name="Kohler A."/>
            <person name="Nagy L.G."/>
            <person name="Floudas D."/>
            <person name="Copeland A."/>
            <person name="Barry K.W."/>
            <person name="Cichocki N."/>
            <person name="Veneault-Fourrey C."/>
            <person name="LaButti K."/>
            <person name="Lindquist E.A."/>
            <person name="Lipzen A."/>
            <person name="Lundell T."/>
            <person name="Morin E."/>
            <person name="Murat C."/>
            <person name="Sun H."/>
            <person name="Tunlid A."/>
            <person name="Henrissat B."/>
            <person name="Grigoriev I.V."/>
            <person name="Hibbett D.S."/>
            <person name="Martin F."/>
            <person name="Nordberg H.P."/>
            <person name="Cantor M.N."/>
            <person name="Hua S.X."/>
        </authorList>
    </citation>
    <scope>NUCLEOTIDE SEQUENCE [LARGE SCALE GENOMIC DNA]</scope>
    <source>
        <strain evidence="4 5">Zn</strain>
    </source>
</reference>
<accession>A0A0C3DGL5</accession>
<dbReference type="STRING" id="913774.A0A0C3DGL5"/>
<dbReference type="PROSITE" id="PS51767">
    <property type="entry name" value="PEPTIDASE_A1"/>
    <property type="match status" value="1"/>
</dbReference>
<dbReference type="EMBL" id="KN832876">
    <property type="protein sequence ID" value="KIN01093.1"/>
    <property type="molecule type" value="Genomic_DNA"/>
</dbReference>
<evidence type="ECO:0000256" key="1">
    <source>
        <dbReference type="ARBA" id="ARBA00007447"/>
    </source>
</evidence>
<dbReference type="PANTHER" id="PTHR47966">
    <property type="entry name" value="BETA-SITE APP-CLEAVING ENZYME, ISOFORM A-RELATED"/>
    <property type="match status" value="1"/>
</dbReference>
<dbReference type="InterPro" id="IPR034164">
    <property type="entry name" value="Pepsin-like_dom"/>
</dbReference>
<dbReference type="Gene3D" id="2.40.70.10">
    <property type="entry name" value="Acid Proteases"/>
    <property type="match status" value="2"/>
</dbReference>
<dbReference type="InParanoid" id="A0A0C3DGL5"/>
<dbReference type="SUPFAM" id="SSF50630">
    <property type="entry name" value="Acid proteases"/>
    <property type="match status" value="1"/>
</dbReference>
<dbReference type="PRINTS" id="PR00792">
    <property type="entry name" value="PEPSIN"/>
</dbReference>
<feature type="domain" description="Peptidase A1" evidence="3">
    <location>
        <begin position="63"/>
        <end position="380"/>
    </location>
</feature>
<evidence type="ECO:0000259" key="3">
    <source>
        <dbReference type="PROSITE" id="PS51767"/>
    </source>
</evidence>
<organism evidence="4 5">
    <name type="scientific">Oidiodendron maius (strain Zn)</name>
    <dbReference type="NCBI Taxonomy" id="913774"/>
    <lineage>
        <taxon>Eukaryota</taxon>
        <taxon>Fungi</taxon>
        <taxon>Dikarya</taxon>
        <taxon>Ascomycota</taxon>
        <taxon>Pezizomycotina</taxon>
        <taxon>Leotiomycetes</taxon>
        <taxon>Leotiomycetes incertae sedis</taxon>
        <taxon>Myxotrichaceae</taxon>
        <taxon>Oidiodendron</taxon>
    </lineage>
</organism>
<evidence type="ECO:0000256" key="2">
    <source>
        <dbReference type="SAM" id="SignalP"/>
    </source>
</evidence>
<gene>
    <name evidence="4" type="ORF">OIDMADRAFT_145218</name>
</gene>
<keyword evidence="5" id="KW-1185">Reference proteome</keyword>